<dbReference type="Pfam" id="PF07228">
    <property type="entry name" value="SpoIIE"/>
    <property type="match status" value="1"/>
</dbReference>
<evidence type="ECO:0000313" key="3">
    <source>
        <dbReference type="EMBL" id="RQW97034.1"/>
    </source>
</evidence>
<comment type="caution">
    <text evidence="3">The sequence shown here is derived from an EMBL/GenBank/DDBJ whole genome shotgun (WGS) entry which is preliminary data.</text>
</comment>
<dbReference type="SMART" id="SM00331">
    <property type="entry name" value="PP2C_SIG"/>
    <property type="match status" value="1"/>
</dbReference>
<sequence>MDVAGEVKEWPVGQARTIGRRGTWRGEVASPLALRAPATREDRGRWSVVDVGEVVRWLQLNAPRGGPDEVSQLVARAAPRINASEIVIYLADYKQTLLVPLLGAGFDRDQLSIETTLAGRAFTSLDIQRAPDNPDRVWVPLLLGCERMGVLEIVSPAAADETMDGPAWEVAVNIAQILVNRRLYGDVVERMRRRMPMQVAAEIVWGLLPPLTFATDDLVVTAILEPCYDVGGDIFDYALNGDVLSVGLFDTCGHGIKASTLASLVVSAYRNARRCGLDLVDTAISIDRWVRSEHPNSFATGLLIELDRRTGHLSVINAGHPGAMLLRDGKAVRELPGPTVLPLGLGHLSSRRPRVHTENLHPGDRILAYTDGITDARSAQGEQFGLDRLVDFVNRALNDGLPSPETMRRLVRAVVGYQDDKLEDDATALFVEWRPPHLPLAHLRDLAGASGA</sequence>
<dbReference type="PANTHER" id="PTHR43156">
    <property type="entry name" value="STAGE II SPORULATION PROTEIN E-RELATED"/>
    <property type="match status" value="1"/>
</dbReference>
<keyword evidence="1" id="KW-0378">Hydrolase</keyword>
<dbReference type="AlphaFoldDB" id="A0A3N9W815"/>
<evidence type="ECO:0000256" key="1">
    <source>
        <dbReference type="ARBA" id="ARBA00022801"/>
    </source>
</evidence>
<dbReference type="Gene3D" id="3.60.40.10">
    <property type="entry name" value="PPM-type phosphatase domain"/>
    <property type="match status" value="1"/>
</dbReference>
<dbReference type="InterPro" id="IPR052016">
    <property type="entry name" value="Bact_Sigma-Reg"/>
</dbReference>
<dbReference type="Proteomes" id="UP000282312">
    <property type="component" value="Unassembled WGS sequence"/>
</dbReference>
<dbReference type="GO" id="GO:0016791">
    <property type="term" value="F:phosphatase activity"/>
    <property type="evidence" value="ECO:0007669"/>
    <property type="project" value="TreeGrafter"/>
</dbReference>
<accession>A0A3N9W815</accession>
<proteinExistence type="predicted"/>
<dbReference type="InterPro" id="IPR036457">
    <property type="entry name" value="PPM-type-like_dom_sf"/>
</dbReference>
<evidence type="ECO:0000259" key="2">
    <source>
        <dbReference type="PROSITE" id="PS51746"/>
    </source>
</evidence>
<reference evidence="3 4" key="1">
    <citation type="submission" date="2018-05" db="EMBL/GenBank/DDBJ databases">
        <title>Micromonospora from Atacama Desert.</title>
        <authorList>
            <person name="Carro L."/>
            <person name="Goodfellow M."/>
            <person name="Klenk H.-P."/>
        </authorList>
    </citation>
    <scope>NUCLEOTIDE SEQUENCE [LARGE SCALE GENOMIC DNA]</scope>
    <source>
        <strain evidence="3 4">LB39</strain>
    </source>
</reference>
<dbReference type="PROSITE" id="PS51746">
    <property type="entry name" value="PPM_2"/>
    <property type="match status" value="1"/>
</dbReference>
<gene>
    <name evidence="3" type="ORF">DLJ59_30120</name>
</gene>
<dbReference type="InterPro" id="IPR001932">
    <property type="entry name" value="PPM-type_phosphatase-like_dom"/>
</dbReference>
<feature type="domain" description="PPM-type phosphatase" evidence="2">
    <location>
        <begin position="183"/>
        <end position="452"/>
    </location>
</feature>
<evidence type="ECO:0000313" key="4">
    <source>
        <dbReference type="Proteomes" id="UP000282312"/>
    </source>
</evidence>
<dbReference type="SUPFAM" id="SSF81606">
    <property type="entry name" value="PP2C-like"/>
    <property type="match status" value="1"/>
</dbReference>
<dbReference type="EMBL" id="QGSZ01000328">
    <property type="protein sequence ID" value="RQW97034.1"/>
    <property type="molecule type" value="Genomic_DNA"/>
</dbReference>
<dbReference type="OrthoDB" id="3280057at2"/>
<dbReference type="PANTHER" id="PTHR43156:SF2">
    <property type="entry name" value="STAGE II SPORULATION PROTEIN E"/>
    <property type="match status" value="1"/>
</dbReference>
<name>A0A3N9W815_9ACTN</name>
<protein>
    <submittedName>
        <fullName evidence="3">Phosphatase</fullName>
    </submittedName>
</protein>
<organism evidence="3 4">
    <name type="scientific">Micromonospora inaquosa</name>
    <dbReference type="NCBI Taxonomy" id="2203716"/>
    <lineage>
        <taxon>Bacteria</taxon>
        <taxon>Bacillati</taxon>
        <taxon>Actinomycetota</taxon>
        <taxon>Actinomycetes</taxon>
        <taxon>Micromonosporales</taxon>
        <taxon>Micromonosporaceae</taxon>
        <taxon>Micromonospora</taxon>
    </lineage>
</organism>
<keyword evidence="4" id="KW-1185">Reference proteome</keyword>